<keyword evidence="3" id="KW-1185">Reference proteome</keyword>
<dbReference type="Proteomes" id="UP000552644">
    <property type="component" value="Unassembled WGS sequence"/>
</dbReference>
<proteinExistence type="predicted"/>
<evidence type="ECO:0000313" key="2">
    <source>
        <dbReference type="EMBL" id="MBB4913965.1"/>
    </source>
</evidence>
<protein>
    <submittedName>
        <fullName evidence="2">Uncharacterized protein</fullName>
    </submittedName>
</protein>
<accession>A0A7W7VLA8</accession>
<dbReference type="AlphaFoldDB" id="A0A7W7VLA8"/>
<organism evidence="2 3">
    <name type="scientific">Streptosporangium saharense</name>
    <dbReference type="NCBI Taxonomy" id="1706840"/>
    <lineage>
        <taxon>Bacteria</taxon>
        <taxon>Bacillati</taxon>
        <taxon>Actinomycetota</taxon>
        <taxon>Actinomycetes</taxon>
        <taxon>Streptosporangiales</taxon>
        <taxon>Streptosporangiaceae</taxon>
        <taxon>Streptosporangium</taxon>
    </lineage>
</organism>
<dbReference type="RefSeq" id="WP_184712674.1">
    <property type="nucleotide sequence ID" value="NZ_JACHJP010000001.1"/>
</dbReference>
<evidence type="ECO:0000313" key="3">
    <source>
        <dbReference type="Proteomes" id="UP000552644"/>
    </source>
</evidence>
<reference evidence="2 3" key="1">
    <citation type="submission" date="2020-08" db="EMBL/GenBank/DDBJ databases">
        <title>Genomic Encyclopedia of Type Strains, Phase III (KMG-III): the genomes of soil and plant-associated and newly described type strains.</title>
        <authorList>
            <person name="Whitman W."/>
        </authorList>
    </citation>
    <scope>NUCLEOTIDE SEQUENCE [LARGE SCALE GENOMIC DNA]</scope>
    <source>
        <strain evidence="2 3">CECT 8840</strain>
    </source>
</reference>
<name>A0A7W7VLA8_9ACTN</name>
<feature type="region of interest" description="Disordered" evidence="1">
    <location>
        <begin position="309"/>
        <end position="339"/>
    </location>
</feature>
<comment type="caution">
    <text evidence="2">The sequence shown here is derived from an EMBL/GenBank/DDBJ whole genome shotgun (WGS) entry which is preliminary data.</text>
</comment>
<sequence>MDDPWLGRILREGAAPGMLDALVERLSPADLQTLMMAVYRRRAAAVTPAGLLRRYEHDRFTAPSPVDAGDLARLTLLAHECLTRHGFTALALAPVCPLGTASAVATVSQDKVVTTTRTTEVVSDVTNVLALECALRRRDLLRADARSRTRVRLGAVQRVLRAQPFGPGMMPHFALLGLCTAGRGEGSFDVETLVEHVEVHLDVLRGLGRVRVGFTDLTGGRRRTALRERVLDVLAPRHPEVGFGFDDERVSGRGYYTGAAFGIDVTTPEGEVVNLGDGGFTTWTGALLGNARERLLVSGLGVERLCGLMRPSSQGESSSEGRRGDPFTLSGDVSGGEDD</sequence>
<dbReference type="EMBL" id="JACHJP010000001">
    <property type="protein sequence ID" value="MBB4913965.1"/>
    <property type="molecule type" value="Genomic_DNA"/>
</dbReference>
<evidence type="ECO:0000256" key="1">
    <source>
        <dbReference type="SAM" id="MobiDB-lite"/>
    </source>
</evidence>
<gene>
    <name evidence="2" type="ORF">FHS44_001037</name>
</gene>